<comment type="subcellular location">
    <subcellularLocation>
        <location evidence="1">Endoplasmic reticulum membrane</location>
        <topology evidence="1">Multi-pass membrane protein</topology>
    </subcellularLocation>
</comment>
<keyword evidence="3" id="KW-0256">Endoplasmic reticulum</keyword>
<evidence type="ECO:0000313" key="9">
    <source>
        <dbReference type="EMBL" id="JAT66231.1"/>
    </source>
</evidence>
<dbReference type="PANTHER" id="PTHR21212:SF0">
    <property type="entry name" value="SEIPIN"/>
    <property type="match status" value="1"/>
</dbReference>
<dbReference type="EMBL" id="GDJX01001705">
    <property type="protein sequence ID" value="JAT66231.1"/>
    <property type="molecule type" value="Transcribed_RNA"/>
</dbReference>
<feature type="transmembrane region" description="Helical" evidence="8">
    <location>
        <begin position="276"/>
        <end position="299"/>
    </location>
</feature>
<dbReference type="PANTHER" id="PTHR21212">
    <property type="entry name" value="BERNARDINELLI-SEIP CONGENITAL LIPODYSTROPHY 2 HOMOLOG BSCL2 PROTEIN"/>
    <property type="match status" value="1"/>
</dbReference>
<feature type="compositionally biased region" description="Pro residues" evidence="7">
    <location>
        <begin position="1"/>
        <end position="12"/>
    </location>
</feature>
<evidence type="ECO:0000256" key="3">
    <source>
        <dbReference type="ARBA" id="ARBA00022824"/>
    </source>
</evidence>
<gene>
    <name evidence="9" type="primary">Bscl2_1</name>
    <name evidence="9" type="ORF">g.57403</name>
</gene>
<keyword evidence="6 8" id="KW-0472">Membrane</keyword>
<dbReference type="Pfam" id="PF06775">
    <property type="entry name" value="Seipin"/>
    <property type="match status" value="1"/>
</dbReference>
<evidence type="ECO:0000256" key="4">
    <source>
        <dbReference type="ARBA" id="ARBA00022989"/>
    </source>
</evidence>
<feature type="compositionally biased region" description="Low complexity" evidence="7">
    <location>
        <begin position="37"/>
        <end position="47"/>
    </location>
</feature>
<dbReference type="CDD" id="cd23995">
    <property type="entry name" value="Seipin_BSCL2_like"/>
    <property type="match status" value="1"/>
</dbReference>
<dbReference type="AlphaFoldDB" id="A0A1D1ZHH9"/>
<sequence>MEPPLDPDPGPGPASDAFFDAPDQWPPPESEQAPDRSSSSSTVATTSLEHAGDAAGEGIEPAAHPTPQTPPAGLRRRRASSRSSTPRRNPNPADSKGPICNSRAFSEISNPRDRRSKAHLLFKDQVRGGGDPTTSGVGSDQAAAGDDDGRVEAPVAPDEGSSGDVELSTASTGASGPPPSSCLLVSIAGLVIKAIGFQMSLLASSVTFPLWLLYCSFLLVTDPFGTLKRGRDHIWQTLMWVCTVLRDRVGPLVIERFSTERGVGKWVLRVALGCFWSFYVCLMLLVCLVSAFLIGRLLMGSVVEEPLRFTEELSFDYTKASPVAVVPITTSNAVVDCGKNVGIRKWDGQRLIPPNHKLQLTVSLTLPESDYNRKLGVFQVKVEFLSSNGKIIASSSRPCMLWFKSQPIRFLETFFKSGPLLAGYSSESQILSLKVRGITEGSEPTACIRIILERRAEYRPGAGVPEIYAAYIKLESELPLLKKLIWNWRRTLFVWISMGLFISELLFILVCCAPLIIPRSRQINVSSAGHSS</sequence>
<dbReference type="GO" id="GO:0005789">
    <property type="term" value="C:endoplasmic reticulum membrane"/>
    <property type="evidence" value="ECO:0007669"/>
    <property type="project" value="UniProtKB-SubCell"/>
</dbReference>
<dbReference type="InterPro" id="IPR009617">
    <property type="entry name" value="Seipin"/>
</dbReference>
<evidence type="ECO:0000256" key="6">
    <source>
        <dbReference type="ARBA" id="ARBA00023136"/>
    </source>
</evidence>
<reference evidence="9" key="1">
    <citation type="submission" date="2015-07" db="EMBL/GenBank/DDBJ databases">
        <title>Transcriptome Assembly of Anthurium amnicola.</title>
        <authorList>
            <person name="Suzuki J."/>
        </authorList>
    </citation>
    <scope>NUCLEOTIDE SEQUENCE</scope>
</reference>
<proteinExistence type="predicted"/>
<organism evidence="9">
    <name type="scientific">Anthurium amnicola</name>
    <dbReference type="NCBI Taxonomy" id="1678845"/>
    <lineage>
        <taxon>Eukaryota</taxon>
        <taxon>Viridiplantae</taxon>
        <taxon>Streptophyta</taxon>
        <taxon>Embryophyta</taxon>
        <taxon>Tracheophyta</taxon>
        <taxon>Spermatophyta</taxon>
        <taxon>Magnoliopsida</taxon>
        <taxon>Liliopsida</taxon>
        <taxon>Araceae</taxon>
        <taxon>Pothoideae</taxon>
        <taxon>Potheae</taxon>
        <taxon>Anthurium</taxon>
    </lineage>
</organism>
<feature type="transmembrane region" description="Helical" evidence="8">
    <location>
        <begin position="201"/>
        <end position="220"/>
    </location>
</feature>
<dbReference type="GO" id="GO:0006629">
    <property type="term" value="P:lipid metabolic process"/>
    <property type="evidence" value="ECO:0007669"/>
    <property type="project" value="UniProtKB-KW"/>
</dbReference>
<feature type="transmembrane region" description="Helical" evidence="8">
    <location>
        <begin position="492"/>
        <end position="517"/>
    </location>
</feature>
<evidence type="ECO:0000256" key="8">
    <source>
        <dbReference type="SAM" id="Phobius"/>
    </source>
</evidence>
<evidence type="ECO:0000256" key="1">
    <source>
        <dbReference type="ARBA" id="ARBA00004477"/>
    </source>
</evidence>
<dbReference type="GO" id="GO:0140042">
    <property type="term" value="P:lipid droplet formation"/>
    <property type="evidence" value="ECO:0007669"/>
    <property type="project" value="UniProtKB-ARBA"/>
</dbReference>
<feature type="region of interest" description="Disordered" evidence="7">
    <location>
        <begin position="1"/>
        <end position="179"/>
    </location>
</feature>
<keyword evidence="5" id="KW-0443">Lipid metabolism</keyword>
<evidence type="ECO:0000256" key="2">
    <source>
        <dbReference type="ARBA" id="ARBA00022692"/>
    </source>
</evidence>
<evidence type="ECO:0000256" key="7">
    <source>
        <dbReference type="SAM" id="MobiDB-lite"/>
    </source>
</evidence>
<evidence type="ECO:0000256" key="5">
    <source>
        <dbReference type="ARBA" id="ARBA00023098"/>
    </source>
</evidence>
<keyword evidence="4 8" id="KW-1133">Transmembrane helix</keyword>
<protein>
    <submittedName>
        <fullName evidence="9">Seipin</fullName>
    </submittedName>
</protein>
<keyword evidence="2 8" id="KW-0812">Transmembrane</keyword>
<accession>A0A1D1ZHH9</accession>
<name>A0A1D1ZHH9_9ARAE</name>
<feature type="compositionally biased region" description="Low complexity" evidence="7">
    <location>
        <begin position="81"/>
        <end position="93"/>
    </location>
</feature>